<dbReference type="Pfam" id="PF25318">
    <property type="entry name" value="WHD_GDS1"/>
    <property type="match status" value="1"/>
</dbReference>
<feature type="region of interest" description="Disordered" evidence="1">
    <location>
        <begin position="401"/>
        <end position="437"/>
    </location>
</feature>
<dbReference type="EMBL" id="SELW01000425">
    <property type="protein sequence ID" value="TID28053.1"/>
    <property type="molecule type" value="Genomic_DNA"/>
</dbReference>
<sequence>MSQDHIASSEELSDFNTDKSNTADSVPTSPENNGKLSNQALNLSPTPESFPDSKDSKLEKKDKKEKKEKKEKKAARTINFASGISTSVPLTGDRPKPENHASMEDDVLLAIFVILYENDTDSKGMTVKQICDVLLEKHSNMSTLSSKTSNLVSAKLNAYVKKVEKGDSSIHYALSRDWADSSPKRMVYVYRGILSPDYPAYVQTVINKQKEAAASQININESEKPDFEADLNDANLVYTSKLKAAVLGDLSGSLASNPTLAQDFSGLQSISPSGLQLNKSTPFGNGSIDFEIPQLSVPYAVAPVTASLNISMPINNNTKPNSDRLDKITSDFAVKKNQYLSVIPDSDSDDDVYSALKAGFGDDEVNDDDYDAETSIYENHGYYRHGADIITERIPSGVSKRSKSISFMNKRSKSTTSPSSLNSDTQRSSSMSDSRQKRVLTAAALTPRVPRKSFANTPHAAAAVAALRAVALGPYNGTINDSFNSITTSIMSDTSIEPSISAKWLETVRSGFLNQEIESPENVSLAELDTLFT</sequence>
<dbReference type="OrthoDB" id="4090479at2759"/>
<reference evidence="3 4" key="1">
    <citation type="journal article" date="2019" name="Front. Genet.">
        <title>Whole-Genome Sequencing of the Opportunistic Yeast Pathogen Candida inconspicua Uncovers Its Hybrid Origin.</title>
        <authorList>
            <person name="Mixao V."/>
            <person name="Hansen A.P."/>
            <person name="Saus E."/>
            <person name="Boekhout T."/>
            <person name="Lass-Florl C."/>
            <person name="Gabaldon T."/>
        </authorList>
    </citation>
    <scope>NUCLEOTIDE SEQUENCE [LARGE SCALE GENOMIC DNA]</scope>
    <source>
        <strain evidence="3 4">CBS 180</strain>
    </source>
</reference>
<feature type="compositionally biased region" description="Basic residues" evidence="1">
    <location>
        <begin position="63"/>
        <end position="75"/>
    </location>
</feature>
<accession>A0A4T0X0G1</accession>
<feature type="compositionally biased region" description="Low complexity" evidence="1">
    <location>
        <begin position="414"/>
        <end position="433"/>
    </location>
</feature>
<comment type="caution">
    <text evidence="3">The sequence shown here is derived from an EMBL/GenBank/DDBJ whole genome shotgun (WGS) entry which is preliminary data.</text>
</comment>
<evidence type="ECO:0000313" key="4">
    <source>
        <dbReference type="Proteomes" id="UP000307173"/>
    </source>
</evidence>
<evidence type="ECO:0000256" key="1">
    <source>
        <dbReference type="SAM" id="MobiDB-lite"/>
    </source>
</evidence>
<feature type="domain" description="GDS1 winged helix" evidence="2">
    <location>
        <begin position="99"/>
        <end position="196"/>
    </location>
</feature>
<name>A0A4T0X0G1_9ASCO</name>
<feature type="compositionally biased region" description="Polar residues" evidence="1">
    <location>
        <begin position="14"/>
        <end position="47"/>
    </location>
</feature>
<protein>
    <recommendedName>
        <fullName evidence="2">GDS1 winged helix domain-containing protein</fullName>
    </recommendedName>
</protein>
<feature type="region of interest" description="Disordered" evidence="1">
    <location>
        <begin position="1"/>
        <end position="78"/>
    </location>
</feature>
<dbReference type="Proteomes" id="UP000307173">
    <property type="component" value="Unassembled WGS sequence"/>
</dbReference>
<evidence type="ECO:0000313" key="3">
    <source>
        <dbReference type="EMBL" id="TID28053.1"/>
    </source>
</evidence>
<evidence type="ECO:0000259" key="2">
    <source>
        <dbReference type="Pfam" id="PF25318"/>
    </source>
</evidence>
<dbReference type="AlphaFoldDB" id="A0A4T0X0G1"/>
<dbReference type="InterPro" id="IPR057511">
    <property type="entry name" value="WH_GDS1"/>
</dbReference>
<organism evidence="3 4">
    <name type="scientific">Pichia inconspicua</name>
    <dbReference type="NCBI Taxonomy" id="52247"/>
    <lineage>
        <taxon>Eukaryota</taxon>
        <taxon>Fungi</taxon>
        <taxon>Dikarya</taxon>
        <taxon>Ascomycota</taxon>
        <taxon>Saccharomycotina</taxon>
        <taxon>Pichiomycetes</taxon>
        <taxon>Pichiales</taxon>
        <taxon>Pichiaceae</taxon>
        <taxon>Pichia</taxon>
    </lineage>
</organism>
<proteinExistence type="predicted"/>
<keyword evidence="4" id="KW-1185">Reference proteome</keyword>
<gene>
    <name evidence="3" type="ORF">CANINC_002734</name>
</gene>
<feature type="compositionally biased region" description="Basic and acidic residues" evidence="1">
    <location>
        <begin position="51"/>
        <end position="62"/>
    </location>
</feature>